<keyword evidence="4 11" id="KW-0863">Zinc-finger</keyword>
<dbReference type="Pfam" id="PF02820">
    <property type="entry name" value="MBT"/>
    <property type="match status" value="4"/>
</dbReference>
<evidence type="ECO:0000256" key="12">
    <source>
        <dbReference type="PROSITE-ProRule" id="PRU00459"/>
    </source>
</evidence>
<evidence type="ECO:0000256" key="4">
    <source>
        <dbReference type="ARBA" id="ARBA00022771"/>
    </source>
</evidence>
<dbReference type="CDD" id="cd20119">
    <property type="entry name" value="MBT_dSfmbt_rpt1"/>
    <property type="match status" value="1"/>
</dbReference>
<feature type="compositionally biased region" description="Low complexity" evidence="13">
    <location>
        <begin position="629"/>
        <end position="638"/>
    </location>
</feature>
<evidence type="ECO:0000256" key="6">
    <source>
        <dbReference type="ARBA" id="ARBA00022853"/>
    </source>
</evidence>
<evidence type="ECO:0000256" key="2">
    <source>
        <dbReference type="ARBA" id="ARBA00022723"/>
    </source>
</evidence>
<feature type="region of interest" description="Disordered" evidence="13">
    <location>
        <begin position="116"/>
        <end position="145"/>
    </location>
</feature>
<feature type="compositionally biased region" description="Basic and acidic residues" evidence="13">
    <location>
        <begin position="119"/>
        <end position="132"/>
    </location>
</feature>
<dbReference type="PROSITE" id="PS51079">
    <property type="entry name" value="MBT"/>
    <property type="match status" value="4"/>
</dbReference>
<keyword evidence="10" id="KW-0539">Nucleus</keyword>
<dbReference type="SMART" id="SM00454">
    <property type="entry name" value="SAM"/>
    <property type="match status" value="1"/>
</dbReference>
<dbReference type="GO" id="GO:0005634">
    <property type="term" value="C:nucleus"/>
    <property type="evidence" value="ECO:0007669"/>
    <property type="project" value="UniProtKB-SubCell"/>
</dbReference>
<feature type="repeat" description="MBT" evidence="12">
    <location>
        <begin position="277"/>
        <end position="378"/>
    </location>
</feature>
<dbReference type="PANTHER" id="PTHR12247:SF104">
    <property type="entry name" value="POLYCOMB PROTEIN SFMBT"/>
    <property type="match status" value="1"/>
</dbReference>
<evidence type="ECO:0000313" key="17">
    <source>
        <dbReference type="Proteomes" id="UP000027135"/>
    </source>
</evidence>
<evidence type="ECO:0000256" key="10">
    <source>
        <dbReference type="ARBA" id="ARBA00023242"/>
    </source>
</evidence>
<dbReference type="InterPro" id="IPR012313">
    <property type="entry name" value="Znf_FCS"/>
</dbReference>
<evidence type="ECO:0000256" key="8">
    <source>
        <dbReference type="ARBA" id="ARBA00023125"/>
    </source>
</evidence>
<dbReference type="EMBL" id="KK852424">
    <property type="protein sequence ID" value="KDR24213.1"/>
    <property type="molecule type" value="Genomic_DNA"/>
</dbReference>
<feature type="repeat" description="MBT" evidence="12">
    <location>
        <begin position="161"/>
        <end position="269"/>
    </location>
</feature>
<dbReference type="PROSITE" id="PS51024">
    <property type="entry name" value="ZF_FCS"/>
    <property type="match status" value="1"/>
</dbReference>
<keyword evidence="8" id="KW-0238">DNA-binding</keyword>
<name>A0A067RMH1_ZOONE</name>
<dbReference type="InParanoid" id="A0A067RMH1"/>
<dbReference type="GO" id="GO:0008270">
    <property type="term" value="F:zinc ion binding"/>
    <property type="evidence" value="ECO:0007669"/>
    <property type="project" value="UniProtKB-KW"/>
</dbReference>
<dbReference type="PANTHER" id="PTHR12247">
    <property type="entry name" value="POLYCOMB GROUP PROTEIN"/>
    <property type="match status" value="1"/>
</dbReference>
<dbReference type="InterPro" id="IPR001660">
    <property type="entry name" value="SAM"/>
</dbReference>
<comment type="subcellular location">
    <subcellularLocation>
        <location evidence="1">Nucleus</location>
    </subcellularLocation>
</comment>
<feature type="region of interest" description="Disordered" evidence="13">
    <location>
        <begin position="591"/>
        <end position="712"/>
    </location>
</feature>
<dbReference type="Gene3D" id="3.30.60.160">
    <property type="match status" value="1"/>
</dbReference>
<feature type="compositionally biased region" description="Basic residues" evidence="13">
    <location>
        <begin position="607"/>
        <end position="621"/>
    </location>
</feature>
<dbReference type="Pfam" id="PF00536">
    <property type="entry name" value="SAM_1"/>
    <property type="match status" value="1"/>
</dbReference>
<dbReference type="GO" id="GO:0003677">
    <property type="term" value="F:DNA binding"/>
    <property type="evidence" value="ECO:0007669"/>
    <property type="project" value="UniProtKB-KW"/>
</dbReference>
<dbReference type="STRING" id="136037.A0A067RMH1"/>
<keyword evidence="3" id="KW-0677">Repeat</keyword>
<dbReference type="InterPro" id="IPR038603">
    <property type="entry name" value="Znf_FCS_sf"/>
</dbReference>
<dbReference type="SMART" id="SM00561">
    <property type="entry name" value="MBT"/>
    <property type="match status" value="4"/>
</dbReference>
<reference evidence="16 17" key="1">
    <citation type="journal article" date="2014" name="Nat. Commun.">
        <title>Molecular traces of alternative social organization in a termite genome.</title>
        <authorList>
            <person name="Terrapon N."/>
            <person name="Li C."/>
            <person name="Robertson H.M."/>
            <person name="Ji L."/>
            <person name="Meng X."/>
            <person name="Booth W."/>
            <person name="Chen Z."/>
            <person name="Childers C.P."/>
            <person name="Glastad K.M."/>
            <person name="Gokhale K."/>
            <person name="Gowin J."/>
            <person name="Gronenberg W."/>
            <person name="Hermansen R.A."/>
            <person name="Hu H."/>
            <person name="Hunt B.G."/>
            <person name="Huylmans A.K."/>
            <person name="Khalil S.M."/>
            <person name="Mitchell R.D."/>
            <person name="Munoz-Torres M.C."/>
            <person name="Mustard J.A."/>
            <person name="Pan H."/>
            <person name="Reese J.T."/>
            <person name="Scharf M.E."/>
            <person name="Sun F."/>
            <person name="Vogel H."/>
            <person name="Xiao J."/>
            <person name="Yang W."/>
            <person name="Yang Z."/>
            <person name="Yang Z."/>
            <person name="Zhou J."/>
            <person name="Zhu J."/>
            <person name="Brent C.S."/>
            <person name="Elsik C.G."/>
            <person name="Goodisman M.A."/>
            <person name="Liberles D.A."/>
            <person name="Roe R.M."/>
            <person name="Vargo E.L."/>
            <person name="Vilcinskas A."/>
            <person name="Wang J."/>
            <person name="Bornberg-Bauer E."/>
            <person name="Korb J."/>
            <person name="Zhang G."/>
            <person name="Liebig J."/>
        </authorList>
    </citation>
    <scope>NUCLEOTIDE SEQUENCE [LARGE SCALE GENOMIC DNA]</scope>
    <source>
        <tissue evidence="16">Whole organism</tissue>
    </source>
</reference>
<gene>
    <name evidence="16" type="ORF">L798_07620</name>
</gene>
<accession>A0A067RMH1</accession>
<dbReference type="Pfam" id="PF21319">
    <property type="entry name" value="zf-FCS_1"/>
    <property type="match status" value="1"/>
</dbReference>
<dbReference type="Gene3D" id="2.30.30.140">
    <property type="match status" value="4"/>
</dbReference>
<keyword evidence="5" id="KW-0862">Zinc</keyword>
<evidence type="ECO:0000313" key="16">
    <source>
        <dbReference type="EMBL" id="KDR24213.1"/>
    </source>
</evidence>
<dbReference type="InterPro" id="IPR004092">
    <property type="entry name" value="Mbt"/>
</dbReference>
<dbReference type="CDD" id="cd20100">
    <property type="entry name" value="MBT_dSfmbt-like_rpt4"/>
    <property type="match status" value="1"/>
</dbReference>
<sequence>MLDEYESLCEEAPRFLTSSSTQTAGHQPARKIKPIRHPALKLKTPIAYQKDTDLSVIPIQRDGMAVCQKCGAIGVKHAFYTKERRFCSLACAREYSELERTGLTVPEPFPLLTFPPMDGPHKEEVKGSDAPHRSPPLPIPLDDPPSPVMVKRNRSELANTYEWKCQFSEPGFIAAPVSCFGHAPLADCWENITVGMKVEVENMDCDDFTESFPDSFWVATVLRIAGYKALLRYEGFGQNCSKDFWVSLCLNSVHPVGWCATRGKPLIPPKTIEDKYKDWKEFLVKRLTGARTLPSNFYNKVTDSLVSRFRCGLNLEVVDKNRISQVKVATIQKIVGKRLHVCYYNADPDDNGFWCHEDSPLIHPVGWARRVGQSIDAPEEYLERCEEGSWGENDATEEYFSTPPSFSSSADVSFQEGMKLEAIDPLNLSAICVATVMKVLREDYIMIRIDSYDEDASGSDWFCYHASSPCVFPAGFCDVNSIPLTPPKGYEAGKFDWSTYLEESNLTTAPLVLFNREIPAHGFLVGMRLEAADLMDPRLVCVGTVSRVVGRLLKVHFDGWEEEYDQWLDCESPDMYPVGWCQFVGHKLEGPRAPSTKASAAAGKTPKGVKKKPRRRHKKGKGSPGGLGPNKKSSSNGSVAATRTEITQKPAQATKLAASDSSADGLPKEGSNGLPGPGREPEMGQEPAGPDQSLPVSTEPGCGQQPPIPRERTATSYINSSGASGKLIPRLVDATGNVGEPGELVPAEWNVFDVAQFLRVNDCAAYCDSFSRRKIDGKSLLTLTKDQIIDLTGMKVGPSLKIYDLIQQLKIKINPAQERMKASLKKLL</sequence>
<feature type="repeat" description="MBT" evidence="12">
    <location>
        <begin position="379"/>
        <end position="487"/>
    </location>
</feature>
<dbReference type="FunCoup" id="A0A067RMH1">
    <property type="interactions" value="1833"/>
</dbReference>
<evidence type="ECO:0000256" key="7">
    <source>
        <dbReference type="ARBA" id="ARBA00023015"/>
    </source>
</evidence>
<dbReference type="GO" id="GO:0003682">
    <property type="term" value="F:chromatin binding"/>
    <property type="evidence" value="ECO:0007669"/>
    <property type="project" value="TreeGrafter"/>
</dbReference>
<keyword evidence="7" id="KW-0805">Transcription regulation</keyword>
<evidence type="ECO:0000256" key="9">
    <source>
        <dbReference type="ARBA" id="ARBA00023163"/>
    </source>
</evidence>
<proteinExistence type="predicted"/>
<dbReference type="eggNOG" id="KOG3766">
    <property type="taxonomic scope" value="Eukaryota"/>
</dbReference>
<evidence type="ECO:0000259" key="14">
    <source>
        <dbReference type="PROSITE" id="PS50105"/>
    </source>
</evidence>
<organism evidence="16 17">
    <name type="scientific">Zootermopsis nevadensis</name>
    <name type="common">Dampwood termite</name>
    <dbReference type="NCBI Taxonomy" id="136037"/>
    <lineage>
        <taxon>Eukaryota</taxon>
        <taxon>Metazoa</taxon>
        <taxon>Ecdysozoa</taxon>
        <taxon>Arthropoda</taxon>
        <taxon>Hexapoda</taxon>
        <taxon>Insecta</taxon>
        <taxon>Pterygota</taxon>
        <taxon>Neoptera</taxon>
        <taxon>Polyneoptera</taxon>
        <taxon>Dictyoptera</taxon>
        <taxon>Blattodea</taxon>
        <taxon>Blattoidea</taxon>
        <taxon>Termitoidae</taxon>
        <taxon>Termopsidae</taxon>
        <taxon>Zootermopsis</taxon>
    </lineage>
</organism>
<evidence type="ECO:0000256" key="13">
    <source>
        <dbReference type="SAM" id="MobiDB-lite"/>
    </source>
</evidence>
<evidence type="ECO:0000256" key="11">
    <source>
        <dbReference type="PROSITE-ProRule" id="PRU00367"/>
    </source>
</evidence>
<evidence type="ECO:0000256" key="3">
    <source>
        <dbReference type="ARBA" id="ARBA00022737"/>
    </source>
</evidence>
<feature type="compositionally biased region" description="Polar residues" evidence="13">
    <location>
        <begin position="639"/>
        <end position="651"/>
    </location>
</feature>
<dbReference type="SUPFAM" id="SSF47769">
    <property type="entry name" value="SAM/Pointed domain"/>
    <property type="match status" value="1"/>
</dbReference>
<evidence type="ECO:0000256" key="5">
    <source>
        <dbReference type="ARBA" id="ARBA00022833"/>
    </source>
</evidence>
<dbReference type="CDD" id="cd09580">
    <property type="entry name" value="SAM_Scm-like-4MBT"/>
    <property type="match status" value="1"/>
</dbReference>
<dbReference type="InterPro" id="IPR047358">
    <property type="entry name" value="MBT_dSfmbt_rpt1"/>
</dbReference>
<feature type="compositionally biased region" description="Pro residues" evidence="13">
    <location>
        <begin position="133"/>
        <end position="145"/>
    </location>
</feature>
<feature type="domain" description="SAM" evidence="14">
    <location>
        <begin position="749"/>
        <end position="812"/>
    </location>
</feature>
<dbReference type="InterPro" id="IPR050548">
    <property type="entry name" value="PcG_chromatin_remod_factors"/>
</dbReference>
<evidence type="ECO:0000259" key="15">
    <source>
        <dbReference type="PROSITE" id="PS51024"/>
    </source>
</evidence>
<dbReference type="GO" id="GO:0031507">
    <property type="term" value="P:heterochromatin formation"/>
    <property type="evidence" value="ECO:0007669"/>
    <property type="project" value="InterPro"/>
</dbReference>
<keyword evidence="2" id="KW-0479">Metal-binding</keyword>
<dbReference type="PROSITE" id="PS50105">
    <property type="entry name" value="SAM_DOMAIN"/>
    <property type="match status" value="1"/>
</dbReference>
<keyword evidence="17" id="KW-1185">Reference proteome</keyword>
<dbReference type="GO" id="GO:0045892">
    <property type="term" value="P:negative regulation of DNA-templated transcription"/>
    <property type="evidence" value="ECO:0007669"/>
    <property type="project" value="TreeGrafter"/>
</dbReference>
<dbReference type="AlphaFoldDB" id="A0A067RMH1"/>
<feature type="repeat" description="MBT" evidence="12">
    <location>
        <begin position="495"/>
        <end position="591"/>
    </location>
</feature>
<dbReference type="OMA" id="NREIPQH"/>
<dbReference type="Proteomes" id="UP000027135">
    <property type="component" value="Unassembled WGS sequence"/>
</dbReference>
<protein>
    <submittedName>
        <fullName evidence="16">Polycomb protein Sfmbt</fullName>
    </submittedName>
</protein>
<dbReference type="Gene3D" id="1.10.150.50">
    <property type="entry name" value="Transcription Factor, Ets-1"/>
    <property type="match status" value="1"/>
</dbReference>
<keyword evidence="9" id="KW-0804">Transcription</keyword>
<dbReference type="SUPFAM" id="SSF63748">
    <property type="entry name" value="Tudor/PWWP/MBT"/>
    <property type="match status" value="4"/>
</dbReference>
<feature type="domain" description="FCS-type" evidence="15">
    <location>
        <begin position="58"/>
        <end position="93"/>
    </location>
</feature>
<evidence type="ECO:0000256" key="1">
    <source>
        <dbReference type="ARBA" id="ARBA00004123"/>
    </source>
</evidence>
<dbReference type="InterPro" id="IPR013761">
    <property type="entry name" value="SAM/pointed_sf"/>
</dbReference>
<dbReference type="InterPro" id="IPR037605">
    <property type="entry name" value="Sfmbt_SAM"/>
</dbReference>
<dbReference type="GO" id="GO:0042393">
    <property type="term" value="F:histone binding"/>
    <property type="evidence" value="ECO:0007669"/>
    <property type="project" value="TreeGrafter"/>
</dbReference>
<keyword evidence="6" id="KW-0156">Chromatin regulator</keyword>